<sequence>MKKIILFLMFSVSLIAQRVELIKLNGNIKDKNSRTKSLTFIDNRTDKFIGTIADKKETAEIKFENEDLKNYIENWFLNDNKKLGNTDVVVMLEELKIYDEQNENKDYPFAKLKIKMSSFLKRIDRYYFMSRFDNVIVCNPKLTTHPQRFLAPQIADIMTEFIKLSYSYSVTGAYIPENEINNYDKYLSQNYKAFNNYELKDGVYNDFKGFYNQEPNAQYSIKKNKKGKVTGLLHNGADVSYSEMYCYVDGGKAYKLTPVGFDEMKKDDKGFYIYTSRVNLFAGGKGSGIIVGAVLGGIPGALIGAAIESGTNPPNGAVQGIGYRSSQESNVYIDSLTGAYIFEK</sequence>
<keyword evidence="2" id="KW-1185">Reference proteome</keyword>
<dbReference type="STRING" id="1416778.SAMN05443633_11641"/>
<dbReference type="OrthoDB" id="1273001at2"/>
<gene>
    <name evidence="1" type="ORF">SAMN05443633_11641</name>
</gene>
<protein>
    <recommendedName>
        <fullName evidence="3">Glycine zipper</fullName>
    </recommendedName>
</protein>
<dbReference type="AlphaFoldDB" id="A0A1M5K6S1"/>
<reference evidence="2" key="1">
    <citation type="submission" date="2016-11" db="EMBL/GenBank/DDBJ databases">
        <authorList>
            <person name="Varghese N."/>
            <person name="Submissions S."/>
        </authorList>
    </citation>
    <scope>NUCLEOTIDE SEQUENCE [LARGE SCALE GENOMIC DNA]</scope>
    <source>
        <strain evidence="2">DSM 27619</strain>
    </source>
</reference>
<dbReference type="Proteomes" id="UP000184518">
    <property type="component" value="Unassembled WGS sequence"/>
</dbReference>
<evidence type="ECO:0000313" key="2">
    <source>
        <dbReference type="Proteomes" id="UP000184518"/>
    </source>
</evidence>
<organism evidence="1 2">
    <name type="scientific">Chryseobacterium arachidis</name>
    <dbReference type="NCBI Taxonomy" id="1416778"/>
    <lineage>
        <taxon>Bacteria</taxon>
        <taxon>Pseudomonadati</taxon>
        <taxon>Bacteroidota</taxon>
        <taxon>Flavobacteriia</taxon>
        <taxon>Flavobacteriales</taxon>
        <taxon>Weeksellaceae</taxon>
        <taxon>Chryseobacterium group</taxon>
        <taxon>Chryseobacterium</taxon>
    </lineage>
</organism>
<evidence type="ECO:0008006" key="3">
    <source>
        <dbReference type="Google" id="ProtNLM"/>
    </source>
</evidence>
<proteinExistence type="predicted"/>
<dbReference type="RefSeq" id="WP_072962894.1">
    <property type="nucleotide sequence ID" value="NZ_FQUT01000016.1"/>
</dbReference>
<evidence type="ECO:0000313" key="1">
    <source>
        <dbReference type="EMBL" id="SHG48476.1"/>
    </source>
</evidence>
<name>A0A1M5K6S1_9FLAO</name>
<dbReference type="EMBL" id="FQUT01000016">
    <property type="protein sequence ID" value="SHG48476.1"/>
    <property type="molecule type" value="Genomic_DNA"/>
</dbReference>
<accession>A0A1M5K6S1</accession>